<dbReference type="AlphaFoldDB" id="A0A2G2WEC8"/>
<dbReference type="Proteomes" id="UP000224567">
    <property type="component" value="Unassembled WGS sequence"/>
</dbReference>
<dbReference type="InterPro" id="IPR013187">
    <property type="entry name" value="F-box-assoc_dom_typ3"/>
</dbReference>
<reference evidence="3" key="2">
    <citation type="journal article" date="2017" name="J. Anim. Genet.">
        <title>Multiple reference genome sequences of hot pepper reveal the massive evolution of plant disease resistance genes by retroduplication.</title>
        <authorList>
            <person name="Kim S."/>
            <person name="Park J."/>
            <person name="Yeom S.-I."/>
            <person name="Kim Y.-M."/>
            <person name="Seo E."/>
            <person name="Kim K.-T."/>
            <person name="Kim M.-S."/>
            <person name="Lee J.M."/>
            <person name="Cheong K."/>
            <person name="Shin H.-S."/>
            <person name="Kim S.-B."/>
            <person name="Han K."/>
            <person name="Lee J."/>
            <person name="Park M."/>
            <person name="Lee H.-A."/>
            <person name="Lee H.-Y."/>
            <person name="Lee Y."/>
            <person name="Oh S."/>
            <person name="Lee J.H."/>
            <person name="Choi E."/>
            <person name="Choi E."/>
            <person name="Lee S.E."/>
            <person name="Jeon J."/>
            <person name="Kim H."/>
            <person name="Choi G."/>
            <person name="Song H."/>
            <person name="Lee J."/>
            <person name="Lee S.-C."/>
            <person name="Kwon J.-K."/>
            <person name="Lee H.-Y."/>
            <person name="Koo N."/>
            <person name="Hong Y."/>
            <person name="Kim R.W."/>
            <person name="Kang W.-H."/>
            <person name="Huh J.H."/>
            <person name="Kang B.-C."/>
            <person name="Yang T.-J."/>
            <person name="Lee Y.-H."/>
            <person name="Bennetzen J.L."/>
            <person name="Choi D."/>
        </authorList>
    </citation>
    <scope>NUCLEOTIDE SEQUENCE [LARGE SCALE GENOMIC DNA]</scope>
    <source>
        <strain evidence="3">cv. PBC81</strain>
    </source>
</reference>
<evidence type="ECO:0000313" key="3">
    <source>
        <dbReference type="Proteomes" id="UP000224567"/>
    </source>
</evidence>
<evidence type="ECO:0000259" key="1">
    <source>
        <dbReference type="Pfam" id="PF08268"/>
    </source>
</evidence>
<dbReference type="STRING" id="33114.A0A2G2WEC8"/>
<dbReference type="NCBIfam" id="TIGR01640">
    <property type="entry name" value="F_box_assoc_1"/>
    <property type="match status" value="1"/>
</dbReference>
<dbReference type="OrthoDB" id="1244392at2759"/>
<dbReference type="Pfam" id="PF08268">
    <property type="entry name" value="FBA_3"/>
    <property type="match status" value="1"/>
</dbReference>
<dbReference type="PANTHER" id="PTHR31672">
    <property type="entry name" value="BNACNNG10540D PROTEIN"/>
    <property type="match status" value="1"/>
</dbReference>
<feature type="domain" description="F-box associated beta-propeller type 3" evidence="1">
    <location>
        <begin position="11"/>
        <end position="232"/>
    </location>
</feature>
<sequence length="262" mass="30130">MNEFAQFDSPFKCSEGSDCFNIVGSCNGILCLAAAELSHDWNHFYFLNPSIRKSFKLPEPIFTIDILGEIFGYMPGFGYDPVTNDYKVVRVLHTLHSFPPHVDVYKLSTGVWEDISHVSLPYKFFASTPHAYVNGSSHWIVSCWVEGSLGLRGVIVFFDMHDEKFSELILPSSLINESRPRYDEMFLFVLEGSLCLVDNNYDKSKPIDIWIMREYGAPNSWVKQFIIQSYHFARSFPLRTEIFWTPYINGRFGRNELGISNG</sequence>
<accession>A0A2G2WEC8</accession>
<reference evidence="2 3" key="1">
    <citation type="journal article" date="2017" name="Genome Biol.">
        <title>New reference genome sequences of hot pepper reveal the massive evolution of plant disease-resistance genes by retroduplication.</title>
        <authorList>
            <person name="Kim S."/>
            <person name="Park J."/>
            <person name="Yeom S.I."/>
            <person name="Kim Y.M."/>
            <person name="Seo E."/>
            <person name="Kim K.T."/>
            <person name="Kim M.S."/>
            <person name="Lee J.M."/>
            <person name="Cheong K."/>
            <person name="Shin H.S."/>
            <person name="Kim S.B."/>
            <person name="Han K."/>
            <person name="Lee J."/>
            <person name="Park M."/>
            <person name="Lee H.A."/>
            <person name="Lee H.Y."/>
            <person name="Lee Y."/>
            <person name="Oh S."/>
            <person name="Lee J.H."/>
            <person name="Choi E."/>
            <person name="Choi E."/>
            <person name="Lee S.E."/>
            <person name="Jeon J."/>
            <person name="Kim H."/>
            <person name="Choi G."/>
            <person name="Song H."/>
            <person name="Lee J."/>
            <person name="Lee S.C."/>
            <person name="Kwon J.K."/>
            <person name="Lee H.Y."/>
            <person name="Koo N."/>
            <person name="Hong Y."/>
            <person name="Kim R.W."/>
            <person name="Kang W.H."/>
            <person name="Huh J.H."/>
            <person name="Kang B.C."/>
            <person name="Yang T.J."/>
            <person name="Lee Y.H."/>
            <person name="Bennetzen J.L."/>
            <person name="Choi D."/>
        </authorList>
    </citation>
    <scope>NUCLEOTIDE SEQUENCE [LARGE SCALE GENOMIC DNA]</scope>
    <source>
        <strain evidence="3">cv. PBC81</strain>
    </source>
</reference>
<keyword evidence="3" id="KW-1185">Reference proteome</keyword>
<organism evidence="2 3">
    <name type="scientific">Capsicum baccatum</name>
    <name type="common">Peruvian pepper</name>
    <dbReference type="NCBI Taxonomy" id="33114"/>
    <lineage>
        <taxon>Eukaryota</taxon>
        <taxon>Viridiplantae</taxon>
        <taxon>Streptophyta</taxon>
        <taxon>Embryophyta</taxon>
        <taxon>Tracheophyta</taxon>
        <taxon>Spermatophyta</taxon>
        <taxon>Magnoliopsida</taxon>
        <taxon>eudicotyledons</taxon>
        <taxon>Gunneridae</taxon>
        <taxon>Pentapetalae</taxon>
        <taxon>asterids</taxon>
        <taxon>lamiids</taxon>
        <taxon>Solanales</taxon>
        <taxon>Solanaceae</taxon>
        <taxon>Solanoideae</taxon>
        <taxon>Capsiceae</taxon>
        <taxon>Capsicum</taxon>
    </lineage>
</organism>
<protein>
    <recommendedName>
        <fullName evidence="1">F-box associated beta-propeller type 3 domain-containing protein</fullName>
    </recommendedName>
</protein>
<name>A0A2G2WEC8_CAPBA</name>
<comment type="caution">
    <text evidence="2">The sequence shown here is derived from an EMBL/GenBank/DDBJ whole genome shotgun (WGS) entry which is preliminary data.</text>
</comment>
<dbReference type="InterPro" id="IPR050796">
    <property type="entry name" value="SCF_F-box_component"/>
</dbReference>
<dbReference type="InterPro" id="IPR017451">
    <property type="entry name" value="F-box-assoc_interact_dom"/>
</dbReference>
<gene>
    <name evidence="2" type="ORF">CQW23_17613</name>
</gene>
<evidence type="ECO:0000313" key="2">
    <source>
        <dbReference type="EMBL" id="PHT43588.1"/>
    </source>
</evidence>
<proteinExistence type="predicted"/>
<dbReference type="PANTHER" id="PTHR31672:SF10">
    <property type="entry name" value="F-BOX DOMAIN-CONTAINING PROTEIN"/>
    <property type="match status" value="1"/>
</dbReference>
<dbReference type="EMBL" id="MLFT02000007">
    <property type="protein sequence ID" value="PHT43588.1"/>
    <property type="molecule type" value="Genomic_DNA"/>
</dbReference>